<keyword evidence="2" id="KW-1185">Reference proteome</keyword>
<accession>V8CQA8</accession>
<dbReference type="EMBL" id="AZJH01000007">
    <property type="protein sequence ID" value="ETD29297.1"/>
    <property type="molecule type" value="Genomic_DNA"/>
</dbReference>
<organism evidence="1 2">
    <name type="scientific">Prevotella nigrescens CC14M</name>
    <dbReference type="NCBI Taxonomy" id="1073366"/>
    <lineage>
        <taxon>Bacteria</taxon>
        <taxon>Pseudomonadati</taxon>
        <taxon>Bacteroidota</taxon>
        <taxon>Bacteroidia</taxon>
        <taxon>Bacteroidales</taxon>
        <taxon>Prevotellaceae</taxon>
        <taxon>Prevotella</taxon>
    </lineage>
</organism>
<evidence type="ECO:0000313" key="1">
    <source>
        <dbReference type="EMBL" id="ETD29297.1"/>
    </source>
</evidence>
<dbReference type="Proteomes" id="UP000018727">
    <property type="component" value="Unassembled WGS sequence"/>
</dbReference>
<evidence type="ECO:0000313" key="2">
    <source>
        <dbReference type="Proteomes" id="UP000018727"/>
    </source>
</evidence>
<comment type="caution">
    <text evidence="1">The sequence shown here is derived from an EMBL/GenBank/DDBJ whole genome shotgun (WGS) entry which is preliminary data.</text>
</comment>
<proteinExistence type="predicted"/>
<dbReference type="AlphaFoldDB" id="V8CQA8"/>
<dbReference type="HOGENOM" id="CLU_2317834_0_0_10"/>
<name>V8CQA8_9BACT</name>
<reference evidence="1 2" key="1">
    <citation type="submission" date="2013-10" db="EMBL/GenBank/DDBJ databases">
        <title>The Genome Sequence of Prevotella nigrescens CC14M.</title>
        <authorList>
            <consortium name="The Broad Institute Genomics Platform"/>
            <person name="Earl A."/>
            <person name="Allen-Vercoe E."/>
            <person name="Daigneault M."/>
            <person name="Young S.K."/>
            <person name="Zeng Q."/>
            <person name="Gargeya S."/>
            <person name="Fitzgerald M."/>
            <person name="Abouelleil A."/>
            <person name="Alvarado L."/>
            <person name="Chapman S.B."/>
            <person name="Gainer-Dewar J."/>
            <person name="Goldberg J."/>
            <person name="Griggs A."/>
            <person name="Gujja S."/>
            <person name="Hansen M."/>
            <person name="Howarth C."/>
            <person name="Imamovic A."/>
            <person name="Ireland A."/>
            <person name="Larimer J."/>
            <person name="McCowan C."/>
            <person name="Murphy C."/>
            <person name="Pearson M."/>
            <person name="Poon T.W."/>
            <person name="Priest M."/>
            <person name="Roberts A."/>
            <person name="Saif S."/>
            <person name="Shea T."/>
            <person name="Sykes S."/>
            <person name="Wortman J."/>
            <person name="Nusbaum C."/>
            <person name="Birren B."/>
        </authorList>
    </citation>
    <scope>NUCLEOTIDE SEQUENCE [LARGE SCALE GENOMIC DNA]</scope>
    <source>
        <strain evidence="1 2">CC14M</strain>
    </source>
</reference>
<gene>
    <name evidence="1" type="ORF">HMPREF1173_00493</name>
</gene>
<sequence length="99" mass="10988">MPNGSTTNAPAVKASAKVGQKIITAKLFAKKYLEKIIFLSSLTSRTTLHLILYRGLLEGHECFTHPAPLVSLPHFRLVVDNNFLGKSLVIVFYQYDVNA</sequence>
<protein>
    <submittedName>
        <fullName evidence="1">Uncharacterized protein</fullName>
    </submittedName>
</protein>